<reference evidence="3" key="2">
    <citation type="submission" date="2020-12" db="UniProtKB">
        <authorList>
            <consortium name="WormBaseParasite"/>
        </authorList>
    </citation>
    <scope>IDENTIFICATION</scope>
</reference>
<name>A0A090N0V4_STRRB</name>
<organism evidence="1">
    <name type="scientific">Strongyloides ratti</name>
    <name type="common">Parasitic roundworm</name>
    <dbReference type="NCBI Taxonomy" id="34506"/>
    <lineage>
        <taxon>Eukaryota</taxon>
        <taxon>Metazoa</taxon>
        <taxon>Ecdysozoa</taxon>
        <taxon>Nematoda</taxon>
        <taxon>Chromadorea</taxon>
        <taxon>Rhabditida</taxon>
        <taxon>Tylenchina</taxon>
        <taxon>Panagrolaimomorpha</taxon>
        <taxon>Strongyloidoidea</taxon>
        <taxon>Strongyloididae</taxon>
        <taxon>Strongyloides</taxon>
    </lineage>
</organism>
<dbReference type="WormBase" id="SRAE_X000067000">
    <property type="protein sequence ID" value="SRP00994"/>
    <property type="gene ID" value="WBGene00266229"/>
</dbReference>
<dbReference type="RefSeq" id="XP_024510539.1">
    <property type="nucleotide sequence ID" value="XM_024645042.1"/>
</dbReference>
<reference evidence="1 2" key="1">
    <citation type="submission" date="2014-09" db="EMBL/GenBank/DDBJ databases">
        <authorList>
            <person name="Martin A.A."/>
        </authorList>
    </citation>
    <scope>NUCLEOTIDE SEQUENCE</scope>
    <source>
        <strain evidence="2">ED321</strain>
        <strain evidence="1">ED321 Heterogonic</strain>
    </source>
</reference>
<dbReference type="GeneID" id="36383723"/>
<gene>
    <name evidence="1 3 4" type="ORF">SRAE_X000067000</name>
</gene>
<keyword evidence="2" id="KW-1185">Reference proteome</keyword>
<dbReference type="WBParaSite" id="SRAE_X000067000.1">
    <property type="protein sequence ID" value="SRAE_X000067000.1"/>
    <property type="gene ID" value="WBGene00266229"/>
</dbReference>
<dbReference type="Proteomes" id="UP000035682">
    <property type="component" value="Unplaced"/>
</dbReference>
<evidence type="ECO:0000313" key="2">
    <source>
        <dbReference type="Proteomes" id="UP000035682"/>
    </source>
</evidence>
<protein>
    <submittedName>
        <fullName evidence="1 3">Uncharacterized protein</fullName>
    </submittedName>
</protein>
<dbReference type="AlphaFoldDB" id="A0A090N0V4"/>
<dbReference type="EMBL" id="LN609530">
    <property type="protein sequence ID" value="CEF71343.1"/>
    <property type="molecule type" value="Genomic_DNA"/>
</dbReference>
<evidence type="ECO:0000313" key="4">
    <source>
        <dbReference type="WormBase" id="SRAE_X000067000"/>
    </source>
</evidence>
<proteinExistence type="predicted"/>
<sequence length="179" mass="20670">MSLIEAPYNKNFLSSSKEIFINGDDDFLNDIQPYCINVRRKEMADKIYGPNVLLVQIKTALGGAPDVIGEIFSHSKSSIDSRNLKSGTYTESYKEFKKKVENFKVTSEQKNIYDSDSDEYSIKYSEEESDLSDNMFTDDSTTTAIYFDENMERCFQEITLDLTLKQNYELPNLDKKIKH</sequence>
<evidence type="ECO:0000313" key="3">
    <source>
        <dbReference type="WBParaSite" id="SRAE_X000067000.1"/>
    </source>
</evidence>
<accession>A0A090N0V4</accession>
<evidence type="ECO:0000313" key="1">
    <source>
        <dbReference type="EMBL" id="CEF71343.1"/>
    </source>
</evidence>
<dbReference type="CTD" id="36383723"/>